<gene>
    <name evidence="1" type="ORF">GF339_08270</name>
</gene>
<name>A0A9D5JVP8_9BACT</name>
<comment type="caution">
    <text evidence="1">The sequence shown here is derived from an EMBL/GenBank/DDBJ whole genome shotgun (WGS) entry which is preliminary data.</text>
</comment>
<dbReference type="AlphaFoldDB" id="A0A9D5JVP8"/>
<sequence length="416" mass="48229">MMNRRRIGVAIFATILLLPQISMAQFDFPFHGFLEYGVGSRIVSNEEKTDDMLLNEARLQLEFSRDADIAFFNFKTDFIYDEFLEESDVDIREANITLFPYDLWELKIGRQILTWGTGDLVFANDLFPKDWKSFFIGRDDEYLKAPVTAAKLSFYMDIGTLDAVVTPKFTPDTYIDGERMSYWGMTGITGEPFVDDKPDQTFEDAEYHFRFAKNMGGLELALYGYKGFFKRPLGFDPEQGVGIFPELAVYGVSGRTTFLGGIVNLETAYYDSLDDKDGDDPFIENSILKTIIGFEKEIVKNLTGSVQYFSEWMQDYEDYEASVRAIEQPVLKEENHDWITLRLTNLRKQQTLILSFFGYYSPAENDWHLRPKATYKMSDQIQLAAGANFFFGENDYTFFGQLEDNSNLYFRIRYLY</sequence>
<proteinExistence type="predicted"/>
<evidence type="ECO:0000313" key="1">
    <source>
        <dbReference type="EMBL" id="MBD3324566.1"/>
    </source>
</evidence>
<dbReference type="EMBL" id="WJJP01000261">
    <property type="protein sequence ID" value="MBD3324566.1"/>
    <property type="molecule type" value="Genomic_DNA"/>
</dbReference>
<protein>
    <submittedName>
        <fullName evidence="1">Uncharacterized protein</fullName>
    </submittedName>
</protein>
<reference evidence="1" key="1">
    <citation type="submission" date="2019-11" db="EMBL/GenBank/DDBJ databases">
        <title>Microbial mats filling the niche in hypersaline microbial mats.</title>
        <authorList>
            <person name="Wong H.L."/>
            <person name="Macleod F.I."/>
            <person name="White R.A. III"/>
            <person name="Burns B.P."/>
        </authorList>
    </citation>
    <scope>NUCLEOTIDE SEQUENCE</scope>
    <source>
        <strain evidence="1">Rbin_158</strain>
    </source>
</reference>
<dbReference type="Proteomes" id="UP000649604">
    <property type="component" value="Unassembled WGS sequence"/>
</dbReference>
<evidence type="ECO:0000313" key="2">
    <source>
        <dbReference type="Proteomes" id="UP000649604"/>
    </source>
</evidence>
<organism evidence="1 2">
    <name type="scientific">candidate division KSB3 bacterium</name>
    <dbReference type="NCBI Taxonomy" id="2044937"/>
    <lineage>
        <taxon>Bacteria</taxon>
        <taxon>candidate division KSB3</taxon>
    </lineage>
</organism>
<accession>A0A9D5JVP8</accession>